<feature type="signal peptide" evidence="9">
    <location>
        <begin position="1"/>
        <end position="22"/>
    </location>
</feature>
<evidence type="ECO:0000256" key="6">
    <source>
        <dbReference type="PROSITE-ProRule" id="PRU10099"/>
    </source>
</evidence>
<dbReference type="PANTHER" id="PTHR11707">
    <property type="entry name" value="L-ASPARAGINASE"/>
    <property type="match status" value="1"/>
</dbReference>
<evidence type="ECO:0000256" key="3">
    <source>
        <dbReference type="ARBA" id="ARBA00030414"/>
    </source>
</evidence>
<organism evidence="12 13">
    <name type="scientific">Sulfurospirillum diekertiae</name>
    <dbReference type="NCBI Taxonomy" id="1854492"/>
    <lineage>
        <taxon>Bacteria</taxon>
        <taxon>Pseudomonadati</taxon>
        <taxon>Campylobacterota</taxon>
        <taxon>Epsilonproteobacteria</taxon>
        <taxon>Campylobacterales</taxon>
        <taxon>Sulfurospirillaceae</taxon>
        <taxon>Sulfurospirillum</taxon>
    </lineage>
</organism>
<dbReference type="Gene3D" id="3.40.50.40">
    <property type="match status" value="1"/>
</dbReference>
<evidence type="ECO:0000313" key="13">
    <source>
        <dbReference type="Proteomes" id="UP000196005"/>
    </source>
</evidence>
<feature type="active site" evidence="7">
    <location>
        <position position="113"/>
    </location>
</feature>
<evidence type="ECO:0000259" key="11">
    <source>
        <dbReference type="Pfam" id="PF17763"/>
    </source>
</evidence>
<name>A0A1Y0HRF2_9BACT</name>
<evidence type="ECO:0000256" key="5">
    <source>
        <dbReference type="PIRSR" id="PIRSR001220-2"/>
    </source>
</evidence>
<dbReference type="GO" id="GO:0006528">
    <property type="term" value="P:asparagine metabolic process"/>
    <property type="evidence" value="ECO:0007669"/>
    <property type="project" value="InterPro"/>
</dbReference>
<dbReference type="PROSITE" id="PS00917">
    <property type="entry name" value="ASN_GLN_ASE_2"/>
    <property type="match status" value="1"/>
</dbReference>
<dbReference type="NCBIfam" id="TIGR00520">
    <property type="entry name" value="asnASE_II"/>
    <property type="match status" value="1"/>
</dbReference>
<feature type="active site" description="O-isoaspartyl threonine intermediate" evidence="4">
    <location>
        <position position="34"/>
    </location>
</feature>
<evidence type="ECO:0000256" key="9">
    <source>
        <dbReference type="SAM" id="SignalP"/>
    </source>
</evidence>
<protein>
    <recommendedName>
        <fullName evidence="3">L-asparagine amidohydrolase</fullName>
    </recommendedName>
</protein>
<dbReference type="AlphaFoldDB" id="A0A1Y0HRF2"/>
<evidence type="ECO:0000256" key="7">
    <source>
        <dbReference type="PROSITE-ProRule" id="PRU10100"/>
    </source>
</evidence>
<dbReference type="InterPro" id="IPR020827">
    <property type="entry name" value="Asparaginase/glutaminase_AS1"/>
</dbReference>
<dbReference type="Pfam" id="PF00710">
    <property type="entry name" value="Asparaginase"/>
    <property type="match status" value="1"/>
</dbReference>
<dbReference type="FunFam" id="3.40.50.1170:FF:000001">
    <property type="entry name" value="L-asparaginase 2"/>
    <property type="match status" value="1"/>
</dbReference>
<evidence type="ECO:0000256" key="4">
    <source>
        <dbReference type="PIRSR" id="PIRSR001220-1"/>
    </source>
</evidence>
<evidence type="ECO:0000256" key="8">
    <source>
        <dbReference type="RuleBase" id="RU004456"/>
    </source>
</evidence>
<feature type="domain" description="Asparaginase/glutaminase C-terminal" evidence="11">
    <location>
        <begin position="237"/>
        <end position="345"/>
    </location>
</feature>
<dbReference type="KEGG" id="suls:Sdiek1_2594"/>
<dbReference type="InterPro" id="IPR027475">
    <property type="entry name" value="Asparaginase/glutaminase_AS2"/>
</dbReference>
<dbReference type="InterPro" id="IPR027474">
    <property type="entry name" value="L-asparaginase_N"/>
</dbReference>
<evidence type="ECO:0000313" key="12">
    <source>
        <dbReference type="EMBL" id="ARU49743.1"/>
    </source>
</evidence>
<dbReference type="Gene3D" id="3.40.50.1170">
    <property type="entry name" value="L-asparaginase, N-terminal domain"/>
    <property type="match status" value="1"/>
</dbReference>
<dbReference type="SMART" id="SM00870">
    <property type="entry name" value="Asparaginase"/>
    <property type="match status" value="1"/>
</dbReference>
<dbReference type="PROSITE" id="PS00144">
    <property type="entry name" value="ASN_GLN_ASE_1"/>
    <property type="match status" value="1"/>
</dbReference>
<feature type="active site" evidence="6">
    <location>
        <position position="34"/>
    </location>
</feature>
<dbReference type="EMBL" id="CP021416">
    <property type="protein sequence ID" value="ARU49743.1"/>
    <property type="molecule type" value="Genomic_DNA"/>
</dbReference>
<evidence type="ECO:0000256" key="2">
    <source>
        <dbReference type="ARBA" id="ARBA00022801"/>
    </source>
</evidence>
<dbReference type="GO" id="GO:0004067">
    <property type="term" value="F:asparaginase activity"/>
    <property type="evidence" value="ECO:0007669"/>
    <property type="project" value="UniProtKB-UniRule"/>
</dbReference>
<dbReference type="InterPro" id="IPR040919">
    <property type="entry name" value="Asparaginase_C"/>
</dbReference>
<keyword evidence="13" id="KW-1185">Reference proteome</keyword>
<gene>
    <name evidence="12" type="ORF">Sdiek1_2594</name>
</gene>
<dbReference type="PIRSF" id="PIRSF500176">
    <property type="entry name" value="L_ASNase"/>
    <property type="match status" value="1"/>
</dbReference>
<feature type="domain" description="L-asparaginase N-terminal" evidence="10">
    <location>
        <begin position="26"/>
        <end position="217"/>
    </location>
</feature>
<dbReference type="CDD" id="cd08964">
    <property type="entry name" value="L-asparaginase_II"/>
    <property type="match status" value="1"/>
</dbReference>
<dbReference type="PIRSF" id="PIRSF001220">
    <property type="entry name" value="L-ASNase_gatD"/>
    <property type="match status" value="1"/>
</dbReference>
<dbReference type="PANTHER" id="PTHR11707:SF28">
    <property type="entry name" value="60 KDA LYSOPHOSPHOLIPASE"/>
    <property type="match status" value="1"/>
</dbReference>
<dbReference type="InterPro" id="IPR027473">
    <property type="entry name" value="L-asparaginase_C"/>
</dbReference>
<reference evidence="13" key="1">
    <citation type="submission" date="2017-05" db="EMBL/GenBank/DDBJ databases">
        <title>Dechlorination kinetics govern the competition between two new strains of the genus Sulfurospirillum.</title>
        <authorList>
            <person name="Buttet G.F."/>
            <person name="Murray A.M."/>
            <person name="Goris T."/>
            <person name="Burion M."/>
            <person name="Lin B."/>
            <person name="Rolle M."/>
            <person name="Maillard J."/>
        </authorList>
    </citation>
    <scope>NUCLEOTIDE SEQUENCE [LARGE SCALE GENOMIC DNA]</scope>
    <source>
        <strain evidence="13">SL2-1</strain>
    </source>
</reference>
<comment type="similarity">
    <text evidence="1 8">Belongs to the asparaginase 1 family.</text>
</comment>
<dbReference type="InterPro" id="IPR037152">
    <property type="entry name" value="L-asparaginase_N_sf"/>
</dbReference>
<dbReference type="Pfam" id="PF17763">
    <property type="entry name" value="Asparaginase_C"/>
    <property type="match status" value="1"/>
</dbReference>
<dbReference type="InterPro" id="IPR036152">
    <property type="entry name" value="Asp/glu_Ase-like_sf"/>
</dbReference>
<proteinExistence type="inferred from homology"/>
<keyword evidence="9" id="KW-0732">Signal</keyword>
<feature type="binding site" evidence="5">
    <location>
        <position position="80"/>
    </location>
    <ligand>
        <name>substrate</name>
    </ligand>
</feature>
<dbReference type="InterPro" id="IPR006034">
    <property type="entry name" value="Asparaginase/glutaminase-like"/>
</dbReference>
<keyword evidence="2 12" id="KW-0378">Hydrolase</keyword>
<dbReference type="SUPFAM" id="SSF53774">
    <property type="entry name" value="Glutaminase/Asparaginase"/>
    <property type="match status" value="1"/>
</dbReference>
<sequence length="369" mass="38695">MNFLSKSIVALALVGATTCLMAKPTIAILATGGTIAGAGTSEIKSSYSAGAVTVDKLLAAVPAINDIATVKGEQISSIGSQEMNNKVWLKLAKRVNELLAQSDIDGVVITHGTDTMEETAYFLDLTVKSKKPVVLVGAMRSGTSMSADGPMNLLNAVNVATNKDTTGKGVVVVMNDEIHSAREVTKVNTSSVNAFASPNAGKIGTVYYGDVKYLMQPTRKHTVNSEFDISKLEDLPRVDILFAHPEDTDTLVKAAVAAGAKGIIHAGMGNGNPFPTTEVALAEAVKKGIVVARSSRVPTGSTTLEGEVDDAKLGFIAVDSLNAQKARVLLMLGLTKTNDKKALQKNVLRVLRSYSISLGGGVENFTCML</sequence>
<feature type="chain" id="PRO_5012982483" description="L-asparagine amidohydrolase" evidence="9">
    <location>
        <begin position="23"/>
        <end position="369"/>
    </location>
</feature>
<evidence type="ECO:0000256" key="1">
    <source>
        <dbReference type="ARBA" id="ARBA00010518"/>
    </source>
</evidence>
<dbReference type="RefSeq" id="WP_087439437.1">
    <property type="nucleotide sequence ID" value="NZ_CP021416.1"/>
</dbReference>
<dbReference type="Proteomes" id="UP000196005">
    <property type="component" value="Chromosome"/>
</dbReference>
<dbReference type="InterPro" id="IPR004550">
    <property type="entry name" value="AsnASE_II"/>
</dbReference>
<evidence type="ECO:0000259" key="10">
    <source>
        <dbReference type="Pfam" id="PF00710"/>
    </source>
</evidence>
<accession>A0A1Y0HRF2</accession>
<dbReference type="PROSITE" id="PS51732">
    <property type="entry name" value="ASN_GLN_ASE_3"/>
    <property type="match status" value="1"/>
</dbReference>
<feature type="binding site" evidence="5">
    <location>
        <begin position="113"/>
        <end position="114"/>
    </location>
    <ligand>
        <name>substrate</name>
    </ligand>
</feature>
<dbReference type="PRINTS" id="PR00139">
    <property type="entry name" value="ASNGLNASE"/>
</dbReference>